<dbReference type="Proteomes" id="UP000070720">
    <property type="component" value="Chromosome 4"/>
</dbReference>
<reference evidence="2" key="4">
    <citation type="submission" date="2017-01" db="UniProtKB">
        <authorList>
            <consortium name="EnsemblFungi"/>
        </authorList>
    </citation>
    <scope>IDENTIFICATION</scope>
    <source>
        <strain evidence="2">PH-1 / ATCC MYA-4620 / FGSC 9075 / NRRL 31084</strain>
    </source>
</reference>
<dbReference type="InParanoid" id="A0A098DS21"/>
<dbReference type="EMBL" id="HG970335">
    <property type="protein sequence ID" value="CEF84167.1"/>
    <property type="molecule type" value="Genomic_DNA"/>
</dbReference>
<protein>
    <submittedName>
        <fullName evidence="1">Chromosome 4, complete genome</fullName>
    </submittedName>
</protein>
<dbReference type="EnsemblFungi" id="CEF84167">
    <property type="protein sequence ID" value="CEF84167"/>
    <property type="gene ID" value="FGRRES_20387"/>
</dbReference>
<reference evidence="2 3" key="1">
    <citation type="journal article" date="2007" name="Science">
        <title>The Fusarium graminearum genome reveals a link between localized polymorphism and pathogen specialization.</title>
        <authorList>
            <person name="Cuomo C.A."/>
            <person name="Gueldener U."/>
            <person name="Xu J.-R."/>
            <person name="Trail F."/>
            <person name="Turgeon B.G."/>
            <person name="Di Pietro A."/>
            <person name="Walton J.D."/>
            <person name="Ma L.-J."/>
            <person name="Baker S.E."/>
            <person name="Rep M."/>
            <person name="Adam G."/>
            <person name="Antoniw J."/>
            <person name="Baldwin T."/>
            <person name="Calvo S.E."/>
            <person name="Chang Y.-L."/>
            <person name="DeCaprio D."/>
            <person name="Gale L.R."/>
            <person name="Gnerre S."/>
            <person name="Goswami R.S."/>
            <person name="Hammond-Kosack K."/>
            <person name="Harris L.J."/>
            <person name="Hilburn K."/>
            <person name="Kennell J.C."/>
            <person name="Kroken S."/>
            <person name="Magnuson J.K."/>
            <person name="Mannhaupt G."/>
            <person name="Mauceli E.W."/>
            <person name="Mewes H.-W."/>
            <person name="Mitterbauer R."/>
            <person name="Muehlbauer G."/>
            <person name="Muensterkoetter M."/>
            <person name="Nelson D."/>
            <person name="O'Donnell K."/>
            <person name="Ouellet T."/>
            <person name="Qi W."/>
            <person name="Quesneville H."/>
            <person name="Roncero M.I.G."/>
            <person name="Seong K.-Y."/>
            <person name="Tetko I.V."/>
            <person name="Urban M."/>
            <person name="Waalwijk C."/>
            <person name="Ward T.J."/>
            <person name="Yao J."/>
            <person name="Birren B.W."/>
            <person name="Kistler H.C."/>
        </authorList>
    </citation>
    <scope>NUCLEOTIDE SEQUENCE [LARGE SCALE GENOMIC DNA]</scope>
    <source>
        <strain evidence="3">ATCC MYA-4620 / CBS 123657 / FGSC 9075 / NRRL 31084 / PH-1</strain>
        <strain evidence="2">PH-1 / ATCC MYA-4620 / FGSC 9075 / NRRL 31084</strain>
    </source>
</reference>
<reference evidence="1 3" key="3">
    <citation type="journal article" date="2015" name="BMC Genomics">
        <title>The completed genome sequence of the pathogenic ascomycete fungus Fusarium graminearum.</title>
        <authorList>
            <person name="King R."/>
            <person name="Urban M."/>
            <person name="Hammond-Kosack M.C."/>
            <person name="Hassani-Pak K."/>
            <person name="Hammond-Kosack K.E."/>
        </authorList>
    </citation>
    <scope>NUCLEOTIDE SEQUENCE [LARGE SCALE GENOMIC DNA]</scope>
    <source>
        <strain evidence="3">ATCC MYA-4620 / CBS 123657 / FGSC 9075 / NRRL 31084 / PH-1</strain>
        <strain evidence="1">PH-1</strain>
    </source>
</reference>
<evidence type="ECO:0000313" key="1">
    <source>
        <dbReference type="EMBL" id="CEF84167.1"/>
    </source>
</evidence>
<accession>A0A098DS21</accession>
<evidence type="ECO:0000313" key="2">
    <source>
        <dbReference type="EnsemblFungi" id="CEF84167"/>
    </source>
</evidence>
<reference evidence="2 3" key="2">
    <citation type="journal article" date="2010" name="Nature">
        <title>Comparative genomics reveals mobile pathogenicity chromosomes in Fusarium.</title>
        <authorList>
            <person name="Ma L.J."/>
            <person name="van der Does H.C."/>
            <person name="Borkovich K.A."/>
            <person name="Coleman J.J."/>
            <person name="Daboussi M.J."/>
            <person name="Di Pietro A."/>
            <person name="Dufresne M."/>
            <person name="Freitag M."/>
            <person name="Grabherr M."/>
            <person name="Henrissat B."/>
            <person name="Houterman P.M."/>
            <person name="Kang S."/>
            <person name="Shim W.B."/>
            <person name="Woloshuk C."/>
            <person name="Xie X."/>
            <person name="Xu J.R."/>
            <person name="Antoniw J."/>
            <person name="Baker S.E."/>
            <person name="Bluhm B.H."/>
            <person name="Breakspear A."/>
            <person name="Brown D.W."/>
            <person name="Butchko R.A."/>
            <person name="Chapman S."/>
            <person name="Coulson R."/>
            <person name="Coutinho P.M."/>
            <person name="Danchin E.G."/>
            <person name="Diener A."/>
            <person name="Gale L.R."/>
            <person name="Gardiner D.M."/>
            <person name="Goff S."/>
            <person name="Hammond-Kosack K.E."/>
            <person name="Hilburn K."/>
            <person name="Hua-Van A."/>
            <person name="Jonkers W."/>
            <person name="Kazan K."/>
            <person name="Kodira C.D."/>
            <person name="Koehrsen M."/>
            <person name="Kumar L."/>
            <person name="Lee Y.H."/>
            <person name="Li L."/>
            <person name="Manners J.M."/>
            <person name="Miranda-Saavedra D."/>
            <person name="Mukherjee M."/>
            <person name="Park G."/>
            <person name="Park J."/>
            <person name="Park S.Y."/>
            <person name="Proctor R.H."/>
            <person name="Regev A."/>
            <person name="Ruiz-Roldan M.C."/>
            <person name="Sain D."/>
            <person name="Sakthikumar S."/>
            <person name="Sykes S."/>
            <person name="Schwartz D.C."/>
            <person name="Turgeon B.G."/>
            <person name="Wapinski I."/>
            <person name="Yoder O."/>
            <person name="Young S."/>
            <person name="Zeng Q."/>
            <person name="Zhou S."/>
            <person name="Galagan J."/>
            <person name="Cuomo C.A."/>
            <person name="Kistler H.C."/>
            <person name="Rep M."/>
        </authorList>
    </citation>
    <scope>GENOME REANNOTATION</scope>
    <source>
        <strain evidence="3">ATCC MYA-4620 / CBS 123657 / FGSC 9075 / NRRL 31084 / PH-1</strain>
        <strain evidence="2">PH-1 / ATCC MYA-4620 / FGSC 9075 / NRRL 31084</strain>
    </source>
</reference>
<dbReference type="AlphaFoldDB" id="A0A098DS21"/>
<name>A0A098DS21_GIBZE</name>
<evidence type="ECO:0000313" key="3">
    <source>
        <dbReference type="Proteomes" id="UP000070720"/>
    </source>
</evidence>
<accession>A0A0E0SCK4</accession>
<dbReference type="VEuPathDB" id="FungiDB:FGRAMPH1_01G26827"/>
<sequence length="71" mass="7694">MRFSPEAALPEPQHCAADILQKNDHLKARVLVLSPATPNSSIWVQVCGEILRWLGNADPNANTNTNAQDGS</sequence>
<keyword evidence="3" id="KW-1185">Reference proteome</keyword>
<proteinExistence type="predicted"/>
<organism evidence="1 3">
    <name type="scientific">Gibberella zeae (strain ATCC MYA-4620 / CBS 123657 / FGSC 9075 / NRRL 31084 / PH-1)</name>
    <name type="common">Wheat head blight fungus</name>
    <name type="synonym">Fusarium graminearum</name>
    <dbReference type="NCBI Taxonomy" id="229533"/>
    <lineage>
        <taxon>Eukaryota</taxon>
        <taxon>Fungi</taxon>
        <taxon>Dikarya</taxon>
        <taxon>Ascomycota</taxon>
        <taxon>Pezizomycotina</taxon>
        <taxon>Sordariomycetes</taxon>
        <taxon>Hypocreomycetidae</taxon>
        <taxon>Hypocreales</taxon>
        <taxon>Nectriaceae</taxon>
        <taxon>Fusarium</taxon>
    </lineage>
</organism>
<gene>
    <name evidence="1" type="ORF">FGRAMPH1_01T26827</name>
</gene>